<dbReference type="EMBL" id="BLKC01000023">
    <property type="protein sequence ID" value="GFF34211.1"/>
    <property type="molecule type" value="Genomic_DNA"/>
</dbReference>
<evidence type="ECO:0000256" key="1">
    <source>
        <dbReference type="ARBA" id="ARBA00004141"/>
    </source>
</evidence>
<name>A0A8H3NQI5_9EURO</name>
<evidence type="ECO:0000256" key="4">
    <source>
        <dbReference type="ARBA" id="ARBA00022692"/>
    </source>
</evidence>
<dbReference type="GO" id="GO:0006629">
    <property type="term" value="P:lipid metabolic process"/>
    <property type="evidence" value="ECO:0007669"/>
    <property type="project" value="InterPro"/>
</dbReference>
<evidence type="ECO:0000256" key="2">
    <source>
        <dbReference type="ARBA" id="ARBA00007282"/>
    </source>
</evidence>
<dbReference type="Proteomes" id="UP000465221">
    <property type="component" value="Unassembled WGS sequence"/>
</dbReference>
<feature type="transmembrane region" description="Helical" evidence="7">
    <location>
        <begin position="12"/>
        <end position="30"/>
    </location>
</feature>
<protein>
    <recommendedName>
        <fullName evidence="8">Wax synthase domain-containing protein</fullName>
    </recommendedName>
</protein>
<dbReference type="PANTHER" id="PTHR31595:SF60">
    <property type="entry name" value="BIOSYNTHESIS PROTEIN (TRI7), PUTATIVE (AFU_ORTHOLOGUE AFUA_8G05970)-RELATED"/>
    <property type="match status" value="1"/>
</dbReference>
<feature type="transmembrane region" description="Helical" evidence="7">
    <location>
        <begin position="358"/>
        <end position="379"/>
    </location>
</feature>
<gene>
    <name evidence="9" type="ORF">IFM46972_04148</name>
</gene>
<feature type="domain" description="Wax synthase" evidence="8">
    <location>
        <begin position="245"/>
        <end position="332"/>
    </location>
</feature>
<keyword evidence="3" id="KW-0808">Transferase</keyword>
<proteinExistence type="inferred from homology"/>
<dbReference type="InterPro" id="IPR032805">
    <property type="entry name" value="Wax_synthase_dom"/>
</dbReference>
<sequence>MALNSEQSIALTQWFLIPVLTGWTIAFAPPYSKIRPALIAIAIGLACSFQLQVHQAFSSTPARGPLAAMCWVNVLNAIDLIMLSRVSYDAQVSWEMKSAQRRMVKSTSQWRRSVWCIGLTLNYRRINTPWQIRAVPAFVKDKLGYVPDRWVFLRNCMLNVGGSLLVLHFFAIEADDPHLPKFISELSGSRMVLLPAGEKWTARRLIIQSLFMVSFGFLFRAAILGMYNLLAMVCVILGVHRPIDWPPIFGSTADMSSLTRVWGIAWHQMFRKPVISNAEFLLFSVLRLPRGLFSKTLRLIITFFTSGIIHLLMDLGFGVSADQSGALWFFCLHIPGIMLEDLVRFTCHRMIKQVNPHWRLLIGYIWVSLFFLWSAPVWLNPIILRLYHSGQKLPSPFLMFESSWLFS</sequence>
<dbReference type="PANTHER" id="PTHR31595">
    <property type="entry name" value="LONG-CHAIN-ALCOHOL O-FATTY-ACYLTRANSFERASE 3-RELATED"/>
    <property type="match status" value="1"/>
</dbReference>
<feature type="transmembrane region" description="Helical" evidence="7">
    <location>
        <begin position="296"/>
        <end position="313"/>
    </location>
</feature>
<keyword evidence="4 7" id="KW-0812">Transmembrane</keyword>
<evidence type="ECO:0000256" key="5">
    <source>
        <dbReference type="ARBA" id="ARBA00022989"/>
    </source>
</evidence>
<feature type="transmembrane region" description="Helical" evidence="7">
    <location>
        <begin position="152"/>
        <end position="172"/>
    </location>
</feature>
<dbReference type="Pfam" id="PF13813">
    <property type="entry name" value="MBOAT_2"/>
    <property type="match status" value="1"/>
</dbReference>
<feature type="transmembrane region" description="Helical" evidence="7">
    <location>
        <begin position="325"/>
        <end position="346"/>
    </location>
</feature>
<comment type="subcellular location">
    <subcellularLocation>
        <location evidence="1">Membrane</location>
        <topology evidence="1">Multi-pass membrane protein</topology>
    </subcellularLocation>
</comment>
<evidence type="ECO:0000256" key="3">
    <source>
        <dbReference type="ARBA" id="ARBA00022679"/>
    </source>
</evidence>
<evidence type="ECO:0000256" key="7">
    <source>
        <dbReference type="SAM" id="Phobius"/>
    </source>
</evidence>
<reference evidence="9 10" key="1">
    <citation type="submission" date="2020-01" db="EMBL/GenBank/DDBJ databases">
        <title>Draft genome sequence of Aspergillus udagawae IFM 46972.</title>
        <authorList>
            <person name="Takahashi H."/>
            <person name="Yaguchi T."/>
        </authorList>
    </citation>
    <scope>NUCLEOTIDE SEQUENCE [LARGE SCALE GENOMIC DNA]</scope>
    <source>
        <strain evidence="9 10">IFM 46972</strain>
    </source>
</reference>
<keyword evidence="6 7" id="KW-0472">Membrane</keyword>
<dbReference type="GO" id="GO:0008374">
    <property type="term" value="F:O-acyltransferase activity"/>
    <property type="evidence" value="ECO:0007669"/>
    <property type="project" value="InterPro"/>
</dbReference>
<keyword evidence="5 7" id="KW-1133">Transmembrane helix</keyword>
<evidence type="ECO:0000256" key="6">
    <source>
        <dbReference type="ARBA" id="ARBA00023136"/>
    </source>
</evidence>
<comment type="similarity">
    <text evidence="2">Belongs to the wax synthase family.</text>
</comment>
<dbReference type="GO" id="GO:0016020">
    <property type="term" value="C:membrane"/>
    <property type="evidence" value="ECO:0007669"/>
    <property type="project" value="UniProtKB-SubCell"/>
</dbReference>
<feature type="transmembrane region" description="Helical" evidence="7">
    <location>
        <begin position="217"/>
        <end position="239"/>
    </location>
</feature>
<dbReference type="AlphaFoldDB" id="A0A8H3NQI5"/>
<evidence type="ECO:0000313" key="9">
    <source>
        <dbReference type="EMBL" id="GFF34211.1"/>
    </source>
</evidence>
<organism evidence="9 10">
    <name type="scientific">Aspergillus udagawae</name>
    <dbReference type="NCBI Taxonomy" id="91492"/>
    <lineage>
        <taxon>Eukaryota</taxon>
        <taxon>Fungi</taxon>
        <taxon>Dikarya</taxon>
        <taxon>Ascomycota</taxon>
        <taxon>Pezizomycotina</taxon>
        <taxon>Eurotiomycetes</taxon>
        <taxon>Eurotiomycetidae</taxon>
        <taxon>Eurotiales</taxon>
        <taxon>Aspergillaceae</taxon>
        <taxon>Aspergillus</taxon>
        <taxon>Aspergillus subgen. Fumigati</taxon>
    </lineage>
</organism>
<accession>A0A8H3NQI5</accession>
<evidence type="ECO:0000313" key="10">
    <source>
        <dbReference type="Proteomes" id="UP000465221"/>
    </source>
</evidence>
<evidence type="ECO:0000259" key="8">
    <source>
        <dbReference type="Pfam" id="PF13813"/>
    </source>
</evidence>
<dbReference type="InterPro" id="IPR044851">
    <property type="entry name" value="Wax_synthase"/>
</dbReference>
<comment type="caution">
    <text evidence="9">The sequence shown here is derived from an EMBL/GenBank/DDBJ whole genome shotgun (WGS) entry which is preliminary data.</text>
</comment>